<feature type="transmembrane region" description="Helical" evidence="1">
    <location>
        <begin position="316"/>
        <end position="334"/>
    </location>
</feature>
<keyword evidence="1" id="KW-0812">Transmembrane</keyword>
<organism evidence="2 3">
    <name type="scientific">Isosphaera pallida (strain ATCC 43644 / DSM 9630 / IS1B)</name>
    <dbReference type="NCBI Taxonomy" id="575540"/>
    <lineage>
        <taxon>Bacteria</taxon>
        <taxon>Pseudomonadati</taxon>
        <taxon>Planctomycetota</taxon>
        <taxon>Planctomycetia</taxon>
        <taxon>Isosphaerales</taxon>
        <taxon>Isosphaeraceae</taxon>
        <taxon>Isosphaera</taxon>
    </lineage>
</organism>
<evidence type="ECO:0000256" key="1">
    <source>
        <dbReference type="SAM" id="Phobius"/>
    </source>
</evidence>
<protein>
    <submittedName>
        <fullName evidence="2">Uncharacterized protein</fullName>
    </submittedName>
</protein>
<keyword evidence="1" id="KW-0472">Membrane</keyword>
<dbReference type="Proteomes" id="UP000008631">
    <property type="component" value="Chromosome"/>
</dbReference>
<dbReference type="EMBL" id="CP002353">
    <property type="protein sequence ID" value="ADV60834.1"/>
    <property type="molecule type" value="Genomic_DNA"/>
</dbReference>
<reference evidence="2 3" key="2">
    <citation type="journal article" date="2011" name="Stand. Genomic Sci.">
        <title>Complete genome sequence of Isosphaera pallida type strain (IS1B).</title>
        <authorList>
            <consortium name="US DOE Joint Genome Institute (JGI-PGF)"/>
            <person name="Goker M."/>
            <person name="Cleland D."/>
            <person name="Saunders E."/>
            <person name="Lapidus A."/>
            <person name="Nolan M."/>
            <person name="Lucas S."/>
            <person name="Hammon N."/>
            <person name="Deshpande S."/>
            <person name="Cheng J.F."/>
            <person name="Tapia R."/>
            <person name="Han C."/>
            <person name="Goodwin L."/>
            <person name="Pitluck S."/>
            <person name="Liolios K."/>
            <person name="Pagani I."/>
            <person name="Ivanova N."/>
            <person name="Mavromatis K."/>
            <person name="Pati A."/>
            <person name="Chen A."/>
            <person name="Palaniappan K."/>
            <person name="Land M."/>
            <person name="Hauser L."/>
            <person name="Chang Y.J."/>
            <person name="Jeffries C.D."/>
            <person name="Detter J.C."/>
            <person name="Beck B."/>
            <person name="Woyke T."/>
            <person name="Bristow J."/>
            <person name="Eisen J.A."/>
            <person name="Markowitz V."/>
            <person name="Hugenholtz P."/>
            <person name="Kyrpides N.C."/>
            <person name="Klenk H.P."/>
        </authorList>
    </citation>
    <scope>NUCLEOTIDE SEQUENCE [LARGE SCALE GENOMIC DNA]</scope>
    <source>
        <strain evidence="3">ATCC 43644 / DSM 9630 / IS1B</strain>
    </source>
</reference>
<name>E8QWE7_ISOPI</name>
<gene>
    <name evidence="2" type="ordered locus">Isop_0237</name>
</gene>
<accession>E8QWE7</accession>
<sequence length="341" mass="38955">MRLIETMIPRFHHPLCAALLLLFWVADHPCFAVDDLSPEKFLQEYREAVKQYQTANSIIHIEGTMSQYRTDQSGSSESRDETHIAYSLVNGRERIILEEKDLENQKISVGSVTVLGCDRNFSLVRNSPKEAYRIQELVIPDSKAKRSQLASPYLTFSVDTPYTLAGLPVSLMIESSEFRFIKIERINKNGNTRVQVEFDYDRSRPGKTSRIRGWVNFDPKNKYSVCEYNFTDTVDGANYNYQGNSIYEFDENQVSLPQEVVCVETFFQSSKEIWKKEYRFQAERLSTDPIPDSEFTLAAYGLGDVEQPPGAPTNTLPYWAFGFAAVALGISVVLKRMARQA</sequence>
<keyword evidence="1" id="KW-1133">Transmembrane helix</keyword>
<dbReference type="KEGG" id="ipa:Isop_0237"/>
<keyword evidence="3" id="KW-1185">Reference proteome</keyword>
<evidence type="ECO:0000313" key="3">
    <source>
        <dbReference type="Proteomes" id="UP000008631"/>
    </source>
</evidence>
<dbReference type="InParanoid" id="E8QWE7"/>
<proteinExistence type="predicted"/>
<dbReference type="HOGENOM" id="CLU_813239_0_0_0"/>
<reference key="1">
    <citation type="submission" date="2010-11" db="EMBL/GenBank/DDBJ databases">
        <title>The complete sequence of chromosome of Isophaera pallida ATCC 43644.</title>
        <authorList>
            <consortium name="US DOE Joint Genome Institute (JGI-PGF)"/>
            <person name="Lucas S."/>
            <person name="Copeland A."/>
            <person name="Lapidus A."/>
            <person name="Bruce D."/>
            <person name="Goodwin L."/>
            <person name="Pitluck S."/>
            <person name="Kyrpides N."/>
            <person name="Mavromatis K."/>
            <person name="Pagani I."/>
            <person name="Ivanova N."/>
            <person name="Saunders E."/>
            <person name="Brettin T."/>
            <person name="Detter J.C."/>
            <person name="Han C."/>
            <person name="Tapia R."/>
            <person name="Land M."/>
            <person name="Hauser L."/>
            <person name="Markowitz V."/>
            <person name="Cheng J.-F."/>
            <person name="Hugenholtz P."/>
            <person name="Woyke T."/>
            <person name="Wu D."/>
            <person name="Eisen J.A."/>
        </authorList>
    </citation>
    <scope>NUCLEOTIDE SEQUENCE</scope>
    <source>
        <strain>ATCC 43644</strain>
    </source>
</reference>
<dbReference type="AlphaFoldDB" id="E8QWE7"/>
<evidence type="ECO:0000313" key="2">
    <source>
        <dbReference type="EMBL" id="ADV60834.1"/>
    </source>
</evidence>